<dbReference type="Pfam" id="PF00496">
    <property type="entry name" value="SBP_bac_5"/>
    <property type="match status" value="1"/>
</dbReference>
<reference evidence="5" key="1">
    <citation type="submission" date="2020-04" db="EMBL/GenBank/DDBJ databases">
        <title>Nitratireductor sp. nov. isolated from mangrove soil.</title>
        <authorList>
            <person name="Ye Y."/>
        </authorList>
    </citation>
    <scope>NUCLEOTIDE SEQUENCE</scope>
    <source>
        <strain evidence="5">SY7</strain>
    </source>
</reference>
<evidence type="ECO:0000256" key="3">
    <source>
        <dbReference type="ARBA" id="ARBA00022729"/>
    </source>
</evidence>
<dbReference type="EMBL" id="CP042301">
    <property type="protein sequence ID" value="QDZ01229.1"/>
    <property type="molecule type" value="Genomic_DNA"/>
</dbReference>
<dbReference type="Gene3D" id="3.10.105.10">
    <property type="entry name" value="Dipeptide-binding Protein, Domain 3"/>
    <property type="match status" value="1"/>
</dbReference>
<dbReference type="PROSITE" id="PS51318">
    <property type="entry name" value="TAT"/>
    <property type="match status" value="1"/>
</dbReference>
<feature type="domain" description="Solute-binding protein family 5" evidence="4">
    <location>
        <begin position="118"/>
        <end position="524"/>
    </location>
</feature>
<keyword evidence="3" id="KW-0732">Signal</keyword>
<dbReference type="GO" id="GO:0043190">
    <property type="term" value="C:ATP-binding cassette (ABC) transporter complex"/>
    <property type="evidence" value="ECO:0007669"/>
    <property type="project" value="InterPro"/>
</dbReference>
<dbReference type="Proteomes" id="UP000321389">
    <property type="component" value="Chromosome"/>
</dbReference>
<dbReference type="GO" id="GO:0042884">
    <property type="term" value="P:microcin transport"/>
    <property type="evidence" value="ECO:0007669"/>
    <property type="project" value="TreeGrafter"/>
</dbReference>
<dbReference type="OrthoDB" id="9803988at2"/>
<dbReference type="CDD" id="cd08497">
    <property type="entry name" value="MbnE-like"/>
    <property type="match status" value="1"/>
</dbReference>
<dbReference type="PANTHER" id="PTHR30290">
    <property type="entry name" value="PERIPLASMIC BINDING COMPONENT OF ABC TRANSPORTER"/>
    <property type="match status" value="1"/>
</dbReference>
<evidence type="ECO:0000313" key="6">
    <source>
        <dbReference type="Proteomes" id="UP000321389"/>
    </source>
</evidence>
<dbReference type="AlphaFoldDB" id="A0A5B8L037"/>
<gene>
    <name evidence="5" type="ORF">FQ775_13035</name>
</gene>
<evidence type="ECO:0000313" key="5">
    <source>
        <dbReference type="EMBL" id="QDZ01229.1"/>
    </source>
</evidence>
<name>A0A5B8L037_9HYPH</name>
<proteinExistence type="inferred from homology"/>
<comment type="subcellular location">
    <subcellularLocation>
        <location evidence="1">Periplasm</location>
    </subcellularLocation>
</comment>
<dbReference type="InterPro" id="IPR030678">
    <property type="entry name" value="Peptide/Ni-bd"/>
</dbReference>
<dbReference type="PIRSF" id="PIRSF002741">
    <property type="entry name" value="MppA"/>
    <property type="match status" value="1"/>
</dbReference>
<accession>A0A5B8L037</accession>
<dbReference type="KEGG" id="niy:FQ775_13035"/>
<dbReference type="Gene3D" id="3.40.190.10">
    <property type="entry name" value="Periplasmic binding protein-like II"/>
    <property type="match status" value="1"/>
</dbReference>
<dbReference type="GO" id="GO:0030288">
    <property type="term" value="C:outer membrane-bounded periplasmic space"/>
    <property type="evidence" value="ECO:0007669"/>
    <property type="project" value="TreeGrafter"/>
</dbReference>
<evidence type="ECO:0000256" key="1">
    <source>
        <dbReference type="ARBA" id="ARBA00004418"/>
    </source>
</evidence>
<dbReference type="GO" id="GO:1904680">
    <property type="term" value="F:peptide transmembrane transporter activity"/>
    <property type="evidence" value="ECO:0007669"/>
    <property type="project" value="TreeGrafter"/>
</dbReference>
<dbReference type="SUPFAM" id="SSF53850">
    <property type="entry name" value="Periplasmic binding protein-like II"/>
    <property type="match status" value="1"/>
</dbReference>
<dbReference type="PANTHER" id="PTHR30290:SF64">
    <property type="entry name" value="ABC TRANSPORTER PERIPLASMIC BINDING PROTEIN"/>
    <property type="match status" value="1"/>
</dbReference>
<protein>
    <submittedName>
        <fullName evidence="5">ABC transporter substrate-binding protein</fullName>
    </submittedName>
</protein>
<dbReference type="InterPro" id="IPR006311">
    <property type="entry name" value="TAT_signal"/>
</dbReference>
<dbReference type="RefSeq" id="WP_146299874.1">
    <property type="nucleotide sequence ID" value="NZ_CP042301.2"/>
</dbReference>
<evidence type="ECO:0000256" key="2">
    <source>
        <dbReference type="ARBA" id="ARBA00005695"/>
    </source>
</evidence>
<comment type="similarity">
    <text evidence="2">Belongs to the bacterial solute-binding protein 5 family.</text>
</comment>
<sequence length="621" mass="69696">MAAPLERREFLTLAGAGLVAPLLPGPALAENPTGQALHGLSAFGELKYAAGFSHFDYATPDAPTGGTFNFAPPNWGFNQNVLTFNTLNSFVARGDAPPRMELCFDALMTRALDEPDAIYGLVAEGVTISEDRNSFIFALRPEARFHDDTKLTAHDVAFTYNLFKDKGHPSLQLPLTHMTEAVALDDHTFRLGFSGEQSDRTILSTSVFPILSKAFYEANPFDSSELRPPLGSGAYKVGRFEPGRWIEYERVEDYWGRDLPVNRGLGHFGRIRIEFYMQRQAAFEAFKKGEVRYRQEFTSRVWATGYDFPALNEGKVIKREFSSELRPSMQAWALNQRRERFRDPRVREAVGLCFDFEWTRRNLFYGSYERSDSTFERSDYKADGLPSAEELALLEPLRGQIPDEAFGEAVTAPVSDGSGRDRKLLGRAAKLLAEAGWKREGGLVRNASGQSLPLEMLVRDQSFVRVNSPFVDNMRAIGIDASVRLVDATQYQARQIDFDFDMIALAASFSATPTGDELMHYFHSRSAGLSGSRNLPGTADPAVDALIGIAERAADRQSFTVAMRALDRVLRARRDWIPNWHAANHRAAYWDMFGFKEPKPDYGFPVETLWWVDPDKAKAIE</sequence>
<organism evidence="5 6">
    <name type="scientific">Nitratireductor mangrovi</name>
    <dbReference type="NCBI Taxonomy" id="2599600"/>
    <lineage>
        <taxon>Bacteria</taxon>
        <taxon>Pseudomonadati</taxon>
        <taxon>Pseudomonadota</taxon>
        <taxon>Alphaproteobacteria</taxon>
        <taxon>Hyphomicrobiales</taxon>
        <taxon>Phyllobacteriaceae</taxon>
        <taxon>Nitratireductor</taxon>
    </lineage>
</organism>
<evidence type="ECO:0000259" key="4">
    <source>
        <dbReference type="Pfam" id="PF00496"/>
    </source>
</evidence>
<dbReference type="GO" id="GO:0015833">
    <property type="term" value="P:peptide transport"/>
    <property type="evidence" value="ECO:0007669"/>
    <property type="project" value="TreeGrafter"/>
</dbReference>
<dbReference type="InterPro" id="IPR000914">
    <property type="entry name" value="SBP_5_dom"/>
</dbReference>
<keyword evidence="6" id="KW-1185">Reference proteome</keyword>
<dbReference type="InterPro" id="IPR039424">
    <property type="entry name" value="SBP_5"/>
</dbReference>